<feature type="region of interest" description="Disordered" evidence="1">
    <location>
        <begin position="28"/>
        <end position="47"/>
    </location>
</feature>
<reference evidence="2" key="1">
    <citation type="submission" date="2022-07" db="EMBL/GenBank/DDBJ databases">
        <title>Genome Sequence of Physisporinus lineatus.</title>
        <authorList>
            <person name="Buettner E."/>
        </authorList>
    </citation>
    <scope>NUCLEOTIDE SEQUENCE</scope>
    <source>
        <strain evidence="2">VT162</strain>
    </source>
</reference>
<comment type="caution">
    <text evidence="2">The sequence shown here is derived from an EMBL/GenBank/DDBJ whole genome shotgun (WGS) entry which is preliminary data.</text>
</comment>
<keyword evidence="3" id="KW-1185">Reference proteome</keyword>
<dbReference type="Proteomes" id="UP001212997">
    <property type="component" value="Unassembled WGS sequence"/>
</dbReference>
<protein>
    <submittedName>
        <fullName evidence="2">Uncharacterized protein</fullName>
    </submittedName>
</protein>
<dbReference type="InterPro" id="IPR032675">
    <property type="entry name" value="LRR_dom_sf"/>
</dbReference>
<dbReference type="AlphaFoldDB" id="A0AAD5VBA5"/>
<gene>
    <name evidence="2" type="ORF">NLI96_g907</name>
</gene>
<evidence type="ECO:0000313" key="3">
    <source>
        <dbReference type="Proteomes" id="UP001212997"/>
    </source>
</evidence>
<evidence type="ECO:0000313" key="2">
    <source>
        <dbReference type="EMBL" id="KAJ3491185.1"/>
    </source>
</evidence>
<organism evidence="2 3">
    <name type="scientific">Meripilus lineatus</name>
    <dbReference type="NCBI Taxonomy" id="2056292"/>
    <lineage>
        <taxon>Eukaryota</taxon>
        <taxon>Fungi</taxon>
        <taxon>Dikarya</taxon>
        <taxon>Basidiomycota</taxon>
        <taxon>Agaricomycotina</taxon>
        <taxon>Agaricomycetes</taxon>
        <taxon>Polyporales</taxon>
        <taxon>Meripilaceae</taxon>
        <taxon>Meripilus</taxon>
    </lineage>
</organism>
<evidence type="ECO:0000256" key="1">
    <source>
        <dbReference type="SAM" id="MobiDB-lite"/>
    </source>
</evidence>
<name>A0AAD5VBA5_9APHY</name>
<dbReference type="EMBL" id="JANAWD010000016">
    <property type="protein sequence ID" value="KAJ3491185.1"/>
    <property type="molecule type" value="Genomic_DNA"/>
</dbReference>
<sequence>MIMSKPHKLWGWVRRVHRFRVRKSATMKSNGADLESPLSFPTHPSPSEAEVIPRKPYLDLDILFLLLFTFLKRRNHRLALLRTCKSLYHFGAHILLQDPITIRTPGGLLSLTSFIQSNPVARIPHLRRIRIDLRGLESEWEQDESWVEALFPWFELLPTLPRLPEIISSFPKLTSLRLLSAGSEVREMLEPLTHSLTKLHLSFVTGTAPTMILSVLEQLGPRLEELHLGSEVALRQLRTTHTNIKSLTLENWRTVDKRSLVNFFPNLRRLSYISEQPRRRLSPADVILHNSNLRVETPASWCSEHLCGDLTTIQLFHPSGHVDHLHATDIKRDNLSHLAGILVNTTPTRLTGAGSSIPGCLYEMLNNLNITHLSLSLQRIGGEYLSQWDPTHKFLVTVSLPLLGEGFLSRSSSLEFISLNTTDQSTVSWGVETKDGKRTLRLFDEEDGVDIMTL</sequence>
<proteinExistence type="predicted"/>
<accession>A0AAD5VBA5</accession>
<dbReference type="SUPFAM" id="SSF52047">
    <property type="entry name" value="RNI-like"/>
    <property type="match status" value="1"/>
</dbReference>
<dbReference type="Gene3D" id="3.80.10.10">
    <property type="entry name" value="Ribonuclease Inhibitor"/>
    <property type="match status" value="1"/>
</dbReference>